<comment type="similarity">
    <text evidence="6">Belongs to the ABC-4 integral membrane protein family.</text>
</comment>
<sequence length="146" mass="14966">DVQTIADVQADEERDRRVATTWISAAGGAALLLSAIGLYAVVAFTVGRRTREIAVRMSVGAPGSRIVRRFVGEGLRLAAVGLAAGLPVALLGLGALPILDSDFPPLPPPPVAAITSSAVIVTALVAAWIPARRAAAIDPAVVLRSE</sequence>
<evidence type="ECO:0000259" key="8">
    <source>
        <dbReference type="Pfam" id="PF02687"/>
    </source>
</evidence>
<dbReference type="GO" id="GO:0005886">
    <property type="term" value="C:plasma membrane"/>
    <property type="evidence" value="ECO:0007669"/>
    <property type="project" value="UniProtKB-SubCell"/>
</dbReference>
<dbReference type="PANTHER" id="PTHR30572">
    <property type="entry name" value="MEMBRANE COMPONENT OF TRANSPORTER-RELATED"/>
    <property type="match status" value="1"/>
</dbReference>
<keyword evidence="4 7" id="KW-1133">Transmembrane helix</keyword>
<comment type="subcellular location">
    <subcellularLocation>
        <location evidence="1">Cell membrane</location>
        <topology evidence="1">Multi-pass membrane protein</topology>
    </subcellularLocation>
</comment>
<keyword evidence="3 7" id="KW-0812">Transmembrane</keyword>
<feature type="non-terminal residue" evidence="9">
    <location>
        <position position="1"/>
    </location>
</feature>
<dbReference type="InterPro" id="IPR050250">
    <property type="entry name" value="Macrolide_Exporter_MacB"/>
</dbReference>
<dbReference type="EMBL" id="CADCTV010001144">
    <property type="protein sequence ID" value="CAA9382160.1"/>
    <property type="molecule type" value="Genomic_DNA"/>
</dbReference>
<protein>
    <recommendedName>
        <fullName evidence="8">ABC3 transporter permease C-terminal domain-containing protein</fullName>
    </recommendedName>
</protein>
<reference evidence="9" key="1">
    <citation type="submission" date="2020-02" db="EMBL/GenBank/DDBJ databases">
        <authorList>
            <person name="Meier V. D."/>
        </authorList>
    </citation>
    <scope>NUCLEOTIDE SEQUENCE</scope>
    <source>
        <strain evidence="9">AVDCRST_MAG89</strain>
    </source>
</reference>
<evidence type="ECO:0000256" key="4">
    <source>
        <dbReference type="ARBA" id="ARBA00022989"/>
    </source>
</evidence>
<evidence type="ECO:0000313" key="9">
    <source>
        <dbReference type="EMBL" id="CAA9382160.1"/>
    </source>
</evidence>
<feature type="transmembrane region" description="Helical" evidence="7">
    <location>
        <begin position="111"/>
        <end position="129"/>
    </location>
</feature>
<proteinExistence type="inferred from homology"/>
<dbReference type="InterPro" id="IPR003838">
    <property type="entry name" value="ABC3_permease_C"/>
</dbReference>
<name>A0A6J4NCL7_9BACT</name>
<evidence type="ECO:0000256" key="1">
    <source>
        <dbReference type="ARBA" id="ARBA00004651"/>
    </source>
</evidence>
<dbReference type="GO" id="GO:0022857">
    <property type="term" value="F:transmembrane transporter activity"/>
    <property type="evidence" value="ECO:0007669"/>
    <property type="project" value="TreeGrafter"/>
</dbReference>
<feature type="transmembrane region" description="Helical" evidence="7">
    <location>
        <begin position="22"/>
        <end position="47"/>
    </location>
</feature>
<feature type="domain" description="ABC3 transporter permease C-terminal" evidence="8">
    <location>
        <begin position="27"/>
        <end position="139"/>
    </location>
</feature>
<gene>
    <name evidence="9" type="ORF">AVDCRST_MAG89-5474</name>
</gene>
<keyword evidence="2" id="KW-1003">Cell membrane</keyword>
<evidence type="ECO:0000256" key="3">
    <source>
        <dbReference type="ARBA" id="ARBA00022692"/>
    </source>
</evidence>
<accession>A0A6J4NCL7</accession>
<feature type="transmembrane region" description="Helical" evidence="7">
    <location>
        <begin position="75"/>
        <end position="99"/>
    </location>
</feature>
<evidence type="ECO:0000256" key="2">
    <source>
        <dbReference type="ARBA" id="ARBA00022475"/>
    </source>
</evidence>
<evidence type="ECO:0000256" key="6">
    <source>
        <dbReference type="ARBA" id="ARBA00038076"/>
    </source>
</evidence>
<dbReference type="Pfam" id="PF02687">
    <property type="entry name" value="FtsX"/>
    <property type="match status" value="1"/>
</dbReference>
<keyword evidence="5 7" id="KW-0472">Membrane</keyword>
<evidence type="ECO:0000256" key="7">
    <source>
        <dbReference type="SAM" id="Phobius"/>
    </source>
</evidence>
<organism evidence="9">
    <name type="scientific">uncultured Gemmatimonadota bacterium</name>
    <dbReference type="NCBI Taxonomy" id="203437"/>
    <lineage>
        <taxon>Bacteria</taxon>
        <taxon>Pseudomonadati</taxon>
        <taxon>Gemmatimonadota</taxon>
        <taxon>environmental samples</taxon>
    </lineage>
</organism>
<evidence type="ECO:0000256" key="5">
    <source>
        <dbReference type="ARBA" id="ARBA00023136"/>
    </source>
</evidence>
<dbReference type="PANTHER" id="PTHR30572:SF4">
    <property type="entry name" value="ABC TRANSPORTER PERMEASE YTRF"/>
    <property type="match status" value="1"/>
</dbReference>
<dbReference type="AlphaFoldDB" id="A0A6J4NCL7"/>